<keyword evidence="11" id="KW-0066">ATP synthesis</keyword>
<name>A0AAV5RVZ5_MAUHU</name>
<evidence type="ECO:0000256" key="1">
    <source>
        <dbReference type="ARBA" id="ARBA00004273"/>
    </source>
</evidence>
<comment type="subcellular location">
    <subcellularLocation>
        <location evidence="1 12">Mitochondrion inner membrane</location>
    </subcellularLocation>
</comment>
<reference evidence="14 15" key="1">
    <citation type="journal article" date="2023" name="Elife">
        <title>Identification of key yeast species and microbe-microbe interactions impacting larval growth of Drosophila in the wild.</title>
        <authorList>
            <person name="Mure A."/>
            <person name="Sugiura Y."/>
            <person name="Maeda R."/>
            <person name="Honda K."/>
            <person name="Sakurai N."/>
            <person name="Takahashi Y."/>
            <person name="Watada M."/>
            <person name="Katoh T."/>
            <person name="Gotoh A."/>
            <person name="Gotoh Y."/>
            <person name="Taniguchi I."/>
            <person name="Nakamura K."/>
            <person name="Hayashi T."/>
            <person name="Katayama T."/>
            <person name="Uemura T."/>
            <person name="Hattori Y."/>
        </authorList>
    </citation>
    <scope>NUCLEOTIDE SEQUENCE [LARGE SCALE GENOMIC DNA]</scope>
    <source>
        <strain evidence="14 15">KH-74</strain>
    </source>
</reference>
<keyword evidence="15" id="KW-1185">Reference proteome</keyword>
<evidence type="ECO:0000313" key="15">
    <source>
        <dbReference type="Proteomes" id="UP001377567"/>
    </source>
</evidence>
<evidence type="ECO:0000313" key="14">
    <source>
        <dbReference type="EMBL" id="GMM55734.1"/>
    </source>
</evidence>
<dbReference type="SUPFAM" id="SSF161065">
    <property type="entry name" value="ATP synthase D chain-like"/>
    <property type="match status" value="1"/>
</dbReference>
<evidence type="ECO:0000256" key="11">
    <source>
        <dbReference type="ARBA" id="ARBA00023310"/>
    </source>
</evidence>
<keyword evidence="13" id="KW-0175">Coiled coil</keyword>
<comment type="caution">
    <text evidence="14">The sequence shown here is derived from an EMBL/GenBank/DDBJ whole genome shotgun (WGS) entry which is preliminary data.</text>
</comment>
<evidence type="ECO:0000256" key="10">
    <source>
        <dbReference type="ARBA" id="ARBA00023136"/>
    </source>
</evidence>
<dbReference type="GO" id="GO:0045259">
    <property type="term" value="C:proton-transporting ATP synthase complex"/>
    <property type="evidence" value="ECO:0007669"/>
    <property type="project" value="UniProtKB-KW"/>
</dbReference>
<gene>
    <name evidence="14" type="ORF">DAKH74_023500</name>
</gene>
<dbReference type="GO" id="GO:0015078">
    <property type="term" value="F:proton transmembrane transporter activity"/>
    <property type="evidence" value="ECO:0007669"/>
    <property type="project" value="InterPro"/>
</dbReference>
<dbReference type="GO" id="GO:0005743">
    <property type="term" value="C:mitochondrial inner membrane"/>
    <property type="evidence" value="ECO:0007669"/>
    <property type="project" value="UniProtKB-SubCell"/>
</dbReference>
<comment type="similarity">
    <text evidence="2 12">Belongs to the ATPase d subunit family.</text>
</comment>
<protein>
    <recommendedName>
        <fullName evidence="3 12">ATP synthase subunit d, mitochondrial</fullName>
    </recommendedName>
</protein>
<keyword evidence="8 12" id="KW-0406">Ion transport</keyword>
<keyword evidence="6 12" id="KW-0375">Hydrogen ion transport</keyword>
<dbReference type="Gene3D" id="6.10.280.70">
    <property type="match status" value="1"/>
</dbReference>
<comment type="function">
    <text evidence="12">Mitochondrial membrane ATP synthase (F(1)F(0) ATP synthase or Complex V) produces ATP from ADP in the presence of a proton gradient across the membrane which is generated by electron transport complexes of the respiratory chain. F-type ATPases consist of two structural domains, F(1) - containing the extramembraneous catalytic core, and F(0) - containing the membrane proton channel, linked together by a central stalk and a peripheral stalk. During catalysis, ATP synthesis in the catalytic domain of F(1) is coupled via a rotary mechanism of the central stalk subunits to proton translocation.</text>
</comment>
<dbReference type="Pfam" id="PF05873">
    <property type="entry name" value="Mt_ATP-synt_D"/>
    <property type="match status" value="1"/>
</dbReference>
<dbReference type="EMBL" id="BTGD01000006">
    <property type="protein sequence ID" value="GMM55734.1"/>
    <property type="molecule type" value="Genomic_DNA"/>
</dbReference>
<evidence type="ECO:0000256" key="7">
    <source>
        <dbReference type="ARBA" id="ARBA00022792"/>
    </source>
</evidence>
<dbReference type="InterPro" id="IPR008689">
    <property type="entry name" value="ATP_synth_F0_dsu_mt"/>
</dbReference>
<evidence type="ECO:0000256" key="2">
    <source>
        <dbReference type="ARBA" id="ARBA00006842"/>
    </source>
</evidence>
<evidence type="ECO:0000256" key="5">
    <source>
        <dbReference type="ARBA" id="ARBA00022547"/>
    </source>
</evidence>
<evidence type="ECO:0000256" key="4">
    <source>
        <dbReference type="ARBA" id="ARBA00022448"/>
    </source>
</evidence>
<evidence type="ECO:0000256" key="13">
    <source>
        <dbReference type="SAM" id="Coils"/>
    </source>
</evidence>
<dbReference type="AlphaFoldDB" id="A0AAV5RVZ5"/>
<feature type="coiled-coil region" evidence="13">
    <location>
        <begin position="101"/>
        <end position="128"/>
    </location>
</feature>
<dbReference type="PANTHER" id="PTHR12700">
    <property type="entry name" value="ATP SYNTHASE SUBUNIT D, MITOCHONDRIAL"/>
    <property type="match status" value="1"/>
</dbReference>
<dbReference type="InterPro" id="IPR036228">
    <property type="entry name" value="ATP_synth_F0_dsu_sf_mt"/>
</dbReference>
<sequence length="174" mass="19442">MSLARSAANKLDWAKVITSLKITGKTAAELSSFKKRNDEARRQLQELQQQPAAVDFSHYRSVLKNSAVVDQLESYCQGYKPATVDAAKQISTIAAFQEHAMANARQTEQQVAAELSELQQTLQNIENARPFDELTVDDLVKAKPEIDAKVKEMVKRGKWEVPGYAEKFGSLNLM</sequence>
<keyword evidence="5" id="KW-0138">CF(0)</keyword>
<organism evidence="14 15">
    <name type="scientific">Maudiozyma humilis</name>
    <name type="common">Sour dough yeast</name>
    <name type="synonym">Kazachstania humilis</name>
    <dbReference type="NCBI Taxonomy" id="51915"/>
    <lineage>
        <taxon>Eukaryota</taxon>
        <taxon>Fungi</taxon>
        <taxon>Dikarya</taxon>
        <taxon>Ascomycota</taxon>
        <taxon>Saccharomycotina</taxon>
        <taxon>Saccharomycetes</taxon>
        <taxon>Saccharomycetales</taxon>
        <taxon>Saccharomycetaceae</taxon>
        <taxon>Maudiozyma</taxon>
    </lineage>
</organism>
<proteinExistence type="inferred from homology"/>
<keyword evidence="9 12" id="KW-0496">Mitochondrion</keyword>
<evidence type="ECO:0000256" key="9">
    <source>
        <dbReference type="ARBA" id="ARBA00023128"/>
    </source>
</evidence>
<evidence type="ECO:0000256" key="6">
    <source>
        <dbReference type="ARBA" id="ARBA00022781"/>
    </source>
</evidence>
<keyword evidence="7 12" id="KW-0999">Mitochondrion inner membrane</keyword>
<dbReference type="Proteomes" id="UP001377567">
    <property type="component" value="Unassembled WGS sequence"/>
</dbReference>
<accession>A0AAV5RVZ5</accession>
<dbReference type="GO" id="GO:0015986">
    <property type="term" value="P:proton motive force-driven ATP synthesis"/>
    <property type="evidence" value="ECO:0007669"/>
    <property type="project" value="UniProtKB-UniRule"/>
</dbReference>
<keyword evidence="4 12" id="KW-0813">Transport</keyword>
<dbReference type="PIRSF" id="PIRSF005514">
    <property type="entry name" value="ATPase_F0_D_mt"/>
    <property type="match status" value="1"/>
</dbReference>
<evidence type="ECO:0000256" key="12">
    <source>
        <dbReference type="PIRNR" id="PIRNR005514"/>
    </source>
</evidence>
<evidence type="ECO:0000256" key="3">
    <source>
        <dbReference type="ARBA" id="ARBA00021688"/>
    </source>
</evidence>
<keyword evidence="10 12" id="KW-0472">Membrane</keyword>
<evidence type="ECO:0000256" key="8">
    <source>
        <dbReference type="ARBA" id="ARBA00023065"/>
    </source>
</evidence>